<reference evidence="1" key="2">
    <citation type="submission" date="2013-03" db="EMBL/GenBank/DDBJ databases">
        <authorList>
            <person name="Lloyd K."/>
            <person name="Schreiber L."/>
            <person name="Petersen D."/>
            <person name="Kjeldsen K."/>
            <person name="Lever M."/>
            <person name="Steen A.D."/>
            <person name="Stepanauskas R."/>
            <person name="Richter M."/>
            <person name="Kleindienst S."/>
            <person name="Lenk S."/>
            <person name="Schramm A."/>
            <person name="Jorgensen B.B."/>
        </authorList>
    </citation>
    <scope>NUCLEOTIDE SEQUENCE</scope>
    <source>
        <strain evidence="1">SCGC AB-539-E09</strain>
    </source>
</reference>
<name>A0ACD6B9R9_9ARCH</name>
<evidence type="ECO:0007829" key="2">
    <source>
        <dbReference type="PDB" id="5DS0"/>
    </source>
</evidence>
<accession>M7T295</accession>
<proteinExistence type="evidence at protein level"/>
<evidence type="ECO:0000313" key="1">
    <source>
        <dbReference type="EMBL" id="EMR73049.1"/>
    </source>
</evidence>
<sequence length="361" mass="39401">MLDDKSMELMKTLMEAFGPSGFEREVNAICKEYMEPYADEVVVDKLGSVTFIAKGNDRPRILMAGHTDEVGFIVSSISKEGYLTFNTLGGWWSQVLLGQRVVVRTCKGMVHGIIASKPPHILPPDERKKIVEARDMFIDIGATSEEEAEESGVKVGDPIVPWSPFSVIQNGRVAMGKAFDDRIGAFVLMEAIRRMKDQGIEHPNTVYGSATVQEEVGLRGAQTTAHVVDPDVALVLEVDIAGDVPGIKPHEALTKMGKGPGLVTYDRSMIPNQPLKEFVINVAKQAQIPLQLSQMSGGGTDAGRIHMNRAGCPSVVITIPTRHIHSHVGLLSLKDTENAIRLVIELIKRLDLETVEGFTAL</sequence>
<dbReference type="EMBL" id="ALXK01000080">
    <property type="protein sequence ID" value="EMR73049.1"/>
    <property type="molecule type" value="Genomic_DNA"/>
</dbReference>
<comment type="caution">
    <text evidence="1">The sequence shown here is derived from an EMBL/GenBank/DDBJ whole genome shotgun (WGS) entry which is preliminary data.</text>
</comment>
<reference evidence="1" key="1">
    <citation type="journal article" date="2013" name="Nature">
        <title>Predominant archaea in marine sediments degrade detrital proteins.</title>
        <authorList>
            <person name="Lloyd K.G."/>
            <person name="Schreiber L."/>
            <person name="Petersen D.G."/>
            <person name="Kjeldsen K.U."/>
            <person name="Lever M.A."/>
            <person name="Steen A.D."/>
            <person name="Stepanauskas R."/>
            <person name="Richter M."/>
            <person name="Kleindienst S."/>
            <person name="Lenk S."/>
            <person name="Schramm A."/>
            <person name="Jorgensen B.B."/>
        </authorList>
    </citation>
    <scope>NUCLEOTIDE SEQUENCE</scope>
    <source>
        <strain evidence="1">SCGC AB-539-E09</strain>
    </source>
</reference>
<reference evidence="2" key="3">
    <citation type="submission" date="2015-09" db="PDB data bank">
        <title>Crystal structure of TET aminopeptidase from marine sediment archaeon Thaumarchaeota archaeon SCGC AB-539-E09.</title>
        <authorList>
            <consortium name="Midwest Center for Structural Genomics (MCSG)"/>
            <person name="Michalska K."/>
            <person name="Chhor G."/>
            <person name="Mootz J."/>
            <person name="Endres M."/>
            <person name="Jedrzejczak R."/>
            <person name="Babnigg G."/>
            <person name="Steen A."/>
            <person name="Lloyd K."/>
            <person name="Joachimiak A."/>
        </authorList>
    </citation>
    <scope>X-RAY CRYSTALLOGRAPHY (2.80 ANGSTROMS) OF 4-359</scope>
</reference>
<keyword evidence="2" id="KW-0002">3D-structure</keyword>
<protein>
    <submittedName>
        <fullName evidence="1">Peptidase M42</fullName>
    </submittedName>
</protein>
<accession>A0ACD6B9R9</accession>
<organism evidence="1">
    <name type="scientific">Thaumarchaeota archaeon SCGC AB-539-E09</name>
    <dbReference type="NCBI Taxonomy" id="1198115"/>
    <lineage>
        <taxon>Archaea</taxon>
        <taxon>Nitrososphaerota</taxon>
    </lineage>
</organism>
<gene>
    <name evidence="1" type="ORF">MCGE09_00274</name>
</gene>
<dbReference type="PDB" id="5DS0">
    <property type="method" value="X-ray"/>
    <property type="resolution" value="2.80 A"/>
    <property type="chains" value="A/B/C/D/E/F/G/H/I/J/K/L=4-359"/>
</dbReference>